<dbReference type="Proteomes" id="UP000198211">
    <property type="component" value="Unassembled WGS sequence"/>
</dbReference>
<reference evidence="3" key="1">
    <citation type="submission" date="2017-03" db="EMBL/GenBank/DDBJ databases">
        <title>Phytopthora megakarya and P. palmivora, two closely related causual agents of cacao black pod achieved similar genome size and gene model numbers by different mechanisms.</title>
        <authorList>
            <person name="Ali S."/>
            <person name="Shao J."/>
            <person name="Larry D.J."/>
            <person name="Kronmiller B."/>
            <person name="Shen D."/>
            <person name="Strem M.D."/>
            <person name="Melnick R.L."/>
            <person name="Guiltinan M.J."/>
            <person name="Tyler B.M."/>
            <person name="Meinhardt L.W."/>
            <person name="Bailey B.A."/>
        </authorList>
    </citation>
    <scope>NUCLEOTIDE SEQUENCE [LARGE SCALE GENOMIC DNA]</scope>
    <source>
        <strain evidence="3">zdho120</strain>
    </source>
</reference>
<feature type="chain" id="PRO_5012850111" evidence="1">
    <location>
        <begin position="27"/>
        <end position="160"/>
    </location>
</feature>
<comment type="caution">
    <text evidence="2">The sequence shown here is derived from an EMBL/GenBank/DDBJ whole genome shotgun (WGS) entry which is preliminary data.</text>
</comment>
<dbReference type="OrthoDB" id="128570at2759"/>
<organism evidence="2 3">
    <name type="scientific">Phytophthora megakarya</name>
    <dbReference type="NCBI Taxonomy" id="4795"/>
    <lineage>
        <taxon>Eukaryota</taxon>
        <taxon>Sar</taxon>
        <taxon>Stramenopiles</taxon>
        <taxon>Oomycota</taxon>
        <taxon>Peronosporomycetes</taxon>
        <taxon>Peronosporales</taxon>
        <taxon>Peronosporaceae</taxon>
        <taxon>Phytophthora</taxon>
    </lineage>
</organism>
<name>A0A225V1M7_9STRA</name>
<proteinExistence type="predicted"/>
<gene>
    <name evidence="2" type="ORF">PHMEG_00029207</name>
</gene>
<dbReference type="AlphaFoldDB" id="A0A225V1M7"/>
<protein>
    <submittedName>
        <fullName evidence="2">Transposase</fullName>
    </submittedName>
</protein>
<accession>A0A225V1M7</accession>
<dbReference type="EMBL" id="NBNE01008208">
    <property type="protein sequence ID" value="OWY99745.1"/>
    <property type="molecule type" value="Genomic_DNA"/>
</dbReference>
<evidence type="ECO:0000313" key="3">
    <source>
        <dbReference type="Proteomes" id="UP000198211"/>
    </source>
</evidence>
<evidence type="ECO:0000256" key="1">
    <source>
        <dbReference type="SAM" id="SignalP"/>
    </source>
</evidence>
<keyword evidence="3" id="KW-1185">Reference proteome</keyword>
<evidence type="ECO:0000313" key="2">
    <source>
        <dbReference type="EMBL" id="OWY99745.1"/>
    </source>
</evidence>
<sequence length="160" mass="19086">MYSQDFRWRAVFLIHVYGICMQYVNGVVEDSNQAARSSRWPCDVVERVRKYVEDHPTFYLEELQAFMKESFPEMKNVSLSTICRALHFDMNLSRKVLTKAARESVPHEVQAYKVKLEAIYSYPEQLLFIDETAKDGRHAYRRLFISLEQGCFIYRRIRRN</sequence>
<feature type="signal peptide" evidence="1">
    <location>
        <begin position="1"/>
        <end position="26"/>
    </location>
</feature>
<keyword evidence="1" id="KW-0732">Signal</keyword>